<evidence type="ECO:0000313" key="4">
    <source>
        <dbReference type="Proteomes" id="UP000195953"/>
    </source>
</evidence>
<dbReference type="KEGG" id="xfr:BER92_09480"/>
<dbReference type="Proteomes" id="UP000195953">
    <property type="component" value="Chromosome 1"/>
</dbReference>
<dbReference type="GeneID" id="61894371"/>
<proteinExistence type="predicted"/>
<organism evidence="2 4">
    <name type="scientific">Xanthomonas fragariae</name>
    <dbReference type="NCBI Taxonomy" id="48664"/>
    <lineage>
        <taxon>Bacteria</taxon>
        <taxon>Pseudomonadati</taxon>
        <taxon>Pseudomonadota</taxon>
        <taxon>Gammaproteobacteria</taxon>
        <taxon>Lysobacterales</taxon>
        <taxon>Lysobacteraceae</taxon>
        <taxon>Xanthomonas</taxon>
    </lineage>
</organism>
<protein>
    <submittedName>
        <fullName evidence="2">Uncharacterized protein</fullName>
    </submittedName>
</protein>
<dbReference type="Proteomes" id="UP000195877">
    <property type="component" value="Chromosome 1"/>
</dbReference>
<keyword evidence="3" id="KW-1185">Reference proteome</keyword>
<dbReference type="EMBL" id="LT853882">
    <property type="protein sequence ID" value="SMQ99229.1"/>
    <property type="molecule type" value="Genomic_DNA"/>
</dbReference>
<evidence type="ECO:0000313" key="2">
    <source>
        <dbReference type="EMBL" id="SMR03270.1"/>
    </source>
</evidence>
<accession>A0A1Y6H6U3</accession>
<evidence type="ECO:0000313" key="1">
    <source>
        <dbReference type="EMBL" id="SMQ99229.1"/>
    </source>
</evidence>
<dbReference type="OrthoDB" id="5975043at2"/>
<reference evidence="2 4" key="1">
    <citation type="submission" date="2017-05" db="EMBL/GenBank/DDBJ databases">
        <authorList>
            <person name="Song R."/>
            <person name="Chenine A.L."/>
            <person name="Ruprecht R.M."/>
        </authorList>
    </citation>
    <scope>NUCLEOTIDE SEQUENCE [LARGE SCALE GENOMIC DNA]</scope>
    <source>
        <strain evidence="2">PD5205</strain>
    </source>
</reference>
<dbReference type="AlphaFoldDB" id="A0A1Y6H6U3"/>
<evidence type="ECO:0000313" key="3">
    <source>
        <dbReference type="Proteomes" id="UP000195877"/>
    </source>
</evidence>
<dbReference type="EMBL" id="LT853885">
    <property type="protein sequence ID" value="SMR03270.1"/>
    <property type="molecule type" value="Genomic_DNA"/>
</dbReference>
<reference evidence="1 3" key="2">
    <citation type="submission" date="2017-05" db="EMBL/GenBank/DDBJ databases">
        <authorList>
            <person name="Blom J."/>
        </authorList>
    </citation>
    <scope>NUCLEOTIDE SEQUENCE [LARGE SCALE GENOMIC DNA]</scope>
    <source>
        <strain evidence="1">PD885</strain>
    </source>
</reference>
<name>A0A1Y6H6U3_9XANT</name>
<gene>
    <name evidence="2" type="ORF">PD5205_01967</name>
    <name evidence="1" type="ORF">PD885_01985</name>
</gene>
<sequence length="85" mass="9178">MYNVHTAATDAGHTHLAAALVFIGCSTTLACQEVPDTRGTTRLKCGMNHLFRIQDVCVLCKIQRDSSRAGIEVSFSASLKPVTIK</sequence>
<dbReference type="RefSeq" id="WP_002806485.1">
    <property type="nucleotide sequence ID" value="NZ_CP016830.1"/>
</dbReference>
<dbReference type="STRING" id="48664.BER92_09480"/>